<dbReference type="Pfam" id="PF01266">
    <property type="entry name" value="DAO"/>
    <property type="match status" value="1"/>
</dbReference>
<keyword evidence="10" id="KW-1185">Reference proteome</keyword>
<feature type="transmembrane region" description="Helical" evidence="7">
    <location>
        <begin position="806"/>
        <end position="827"/>
    </location>
</feature>
<dbReference type="FunFam" id="1.20.1250.20:FF:000090">
    <property type="entry name" value="MFS sugar transporter, putative"/>
    <property type="match status" value="1"/>
</dbReference>
<dbReference type="GO" id="GO:0016020">
    <property type="term" value="C:membrane"/>
    <property type="evidence" value="ECO:0007669"/>
    <property type="project" value="UniProtKB-SubCell"/>
</dbReference>
<feature type="domain" description="Major facilitator superfamily (MFS) profile" evidence="8">
    <location>
        <begin position="515"/>
        <end position="953"/>
    </location>
</feature>
<reference evidence="9 10" key="1">
    <citation type="submission" date="2015-04" db="EMBL/GenBank/DDBJ databases">
        <authorList>
            <person name="Heijne W.H."/>
            <person name="Fedorova N.D."/>
            <person name="Nierman W.C."/>
            <person name="Vollebregt A.W."/>
            <person name="Zhao Z."/>
            <person name="Wu L."/>
            <person name="Kumar M."/>
            <person name="Stam H."/>
            <person name="van den Berg M.A."/>
            <person name="Pel H.J."/>
        </authorList>
    </citation>
    <scope>NUCLEOTIDE SEQUENCE [LARGE SCALE GENOMIC DNA]</scope>
    <source>
        <strain evidence="9 10">CBS 393.64</strain>
    </source>
</reference>
<comment type="subcellular location">
    <subcellularLocation>
        <location evidence="1">Membrane</location>
        <topology evidence="1">Multi-pass membrane protein</topology>
    </subcellularLocation>
</comment>
<proteinExistence type="inferred from homology"/>
<keyword evidence="3" id="KW-0813">Transport</keyword>
<dbReference type="SUPFAM" id="SSF103473">
    <property type="entry name" value="MFS general substrate transporter"/>
    <property type="match status" value="1"/>
</dbReference>
<dbReference type="PROSITE" id="PS50850">
    <property type="entry name" value="MFS"/>
    <property type="match status" value="1"/>
</dbReference>
<feature type="transmembrane region" description="Helical" evidence="7">
    <location>
        <begin position="673"/>
        <end position="693"/>
    </location>
</feature>
<dbReference type="GO" id="GO:0005351">
    <property type="term" value="F:carbohydrate:proton symporter activity"/>
    <property type="evidence" value="ECO:0007669"/>
    <property type="project" value="TreeGrafter"/>
</dbReference>
<feature type="transmembrane region" description="Helical" evidence="7">
    <location>
        <begin position="929"/>
        <end position="949"/>
    </location>
</feature>
<comment type="similarity">
    <text evidence="2">Belongs to the major facilitator superfamily. Sugar transporter (TC 2.A.1.1) family.</text>
</comment>
<dbReference type="SUPFAM" id="SSF51905">
    <property type="entry name" value="FAD/NAD(P)-binding domain"/>
    <property type="match status" value="1"/>
</dbReference>
<dbReference type="Gene3D" id="3.30.9.10">
    <property type="entry name" value="D-Amino Acid Oxidase, subunit A, domain 2"/>
    <property type="match status" value="1"/>
</dbReference>
<dbReference type="NCBIfam" id="TIGR00879">
    <property type="entry name" value="SP"/>
    <property type="match status" value="1"/>
</dbReference>
<dbReference type="Pfam" id="PF00083">
    <property type="entry name" value="Sugar_tr"/>
    <property type="match status" value="1"/>
</dbReference>
<dbReference type="InterPro" id="IPR006076">
    <property type="entry name" value="FAD-dep_OxRdtase"/>
</dbReference>
<accession>A0A0F4YY70</accession>
<dbReference type="InterPro" id="IPR050360">
    <property type="entry name" value="MFS_Sugar_Transporters"/>
</dbReference>
<dbReference type="InterPro" id="IPR036259">
    <property type="entry name" value="MFS_trans_sf"/>
</dbReference>
<evidence type="ECO:0000256" key="6">
    <source>
        <dbReference type="ARBA" id="ARBA00023136"/>
    </source>
</evidence>
<evidence type="ECO:0000256" key="1">
    <source>
        <dbReference type="ARBA" id="ARBA00004141"/>
    </source>
</evidence>
<protein>
    <recommendedName>
        <fullName evidence="8">Major facilitator superfamily (MFS) profile domain-containing protein</fullName>
    </recommendedName>
</protein>
<sequence length="1007" mass="110105">MDESDHRISEPEAISRLCDALAEKATRDPGLPPPNPTVSSWQSVPHELANYRSASLPSKAEVAIIGSGMTGISTAYHLLQEQPDLSVTVLEARSLASGATGRNGGHCKEVPYVDYAELKAMYGKEGAMKIVRFRLSQLDAMFDIANKLGPDVVASSMLRRVEGVDIYFDRKVYEQMKARLASWLEDFPEEKDRWLSFDGDNLDERFGAINAVGCMTGPAGALWPYRLVGAVTSFLFKNQRYPNFTLETNTPVESIATTAVPEYPFKIKTTRGEINARHVIHCTNGHAGHLLPGLRGKLFPVRGQMTLQAPPPAFPRVGGRHSWLLHYAPGYDYMTQSPTASGELYLGGGLLTALLSGKVSVDDADVGNVRDDQQSDEALKILERVMEERFRNGKGAAVLNKWTGVMGFTIDSSPIVGKVPYSVSGRDPGVSSSGGEWVAAGFCGHGMAYCWLTGKAVAEMVLKGEESVGNWFPTEQSSTGLKFGSFLAFCSFSWSAMFLLTGSSRLKGQWLSWAITAASCQGFLLLGYDQGLMSGIIGANNQFGKDFNHPDANLQGIITSIYDIGCAAGSLGSLLVGDRAGRKLMIILGGSTMILGTAILASSTTLAQLLVGRIVTGIGNGFNSSNIPAYQSELCDPSKRGMLLSLQGTVTIVGLCIAYWLDFGFSYVDGPIQWRFPVAFQAFFAICLVLQMLPLPETPRYLILNNQNDSAGVVLARLHPSKDATPDHPDVVYMRRQIETGIEMESAGGPFRYKELLAGGKVQNLRRIVLCMAVNIMQQFTGSNMINYYAPVVYQQTMGLSRTLSLILGGCTSLTYLVGSIIPLWAMDRFGRRTLLMVSASGLCLCFSLAAILLSRNTKSSAYGATAMVFLFQIFLGIGFLPVPWFFPSEVTTTRIRSKGQALASFINWMCVFTVVQITPIAISNIQWRTFIIFAVFCFLWIPIVYCFFPETSQLELEDIDHLFDKGGLTGGVFTSKGGRTVQRHQHEREADLRVTGKEQVTEFEHV</sequence>
<dbReference type="OrthoDB" id="512662at2759"/>
<dbReference type="Gene3D" id="1.20.1250.20">
    <property type="entry name" value="MFS general substrate transporter like domains"/>
    <property type="match status" value="1"/>
</dbReference>
<keyword evidence="4 7" id="KW-0812">Transmembrane</keyword>
<feature type="transmembrane region" description="Helical" evidence="7">
    <location>
        <begin position="584"/>
        <end position="604"/>
    </location>
</feature>
<dbReference type="InterPro" id="IPR003663">
    <property type="entry name" value="Sugar/inositol_transpt"/>
</dbReference>
<dbReference type="InterPro" id="IPR005828">
    <property type="entry name" value="MFS_sugar_transport-like"/>
</dbReference>
<feature type="transmembrane region" description="Helical" evidence="7">
    <location>
        <begin position="861"/>
        <end position="881"/>
    </location>
</feature>
<comment type="caution">
    <text evidence="9">The sequence shown here is derived from an EMBL/GenBank/DDBJ whole genome shotgun (WGS) entry which is preliminary data.</text>
</comment>
<evidence type="ECO:0000256" key="5">
    <source>
        <dbReference type="ARBA" id="ARBA00022989"/>
    </source>
</evidence>
<gene>
    <name evidence="9" type="ORF">T310_2934</name>
</gene>
<dbReference type="InterPro" id="IPR020846">
    <property type="entry name" value="MFS_dom"/>
</dbReference>
<dbReference type="RefSeq" id="XP_013329667.1">
    <property type="nucleotide sequence ID" value="XM_013474213.1"/>
</dbReference>
<evidence type="ECO:0000256" key="2">
    <source>
        <dbReference type="ARBA" id="ARBA00010992"/>
    </source>
</evidence>
<evidence type="ECO:0000256" key="4">
    <source>
        <dbReference type="ARBA" id="ARBA00022692"/>
    </source>
</evidence>
<evidence type="ECO:0000313" key="9">
    <source>
        <dbReference type="EMBL" id="KKA23055.1"/>
    </source>
</evidence>
<evidence type="ECO:0000259" key="8">
    <source>
        <dbReference type="PROSITE" id="PS50850"/>
    </source>
</evidence>
<dbReference type="AlphaFoldDB" id="A0A0F4YY70"/>
<dbReference type="PANTHER" id="PTHR48022">
    <property type="entry name" value="PLASTIDIC GLUCOSE TRANSPORTER 4"/>
    <property type="match status" value="1"/>
</dbReference>
<dbReference type="InterPro" id="IPR036188">
    <property type="entry name" value="FAD/NAD-bd_sf"/>
</dbReference>
<organism evidence="9 10">
    <name type="scientific">Rasamsonia emersonii (strain ATCC 16479 / CBS 393.64 / IMI 116815)</name>
    <dbReference type="NCBI Taxonomy" id="1408163"/>
    <lineage>
        <taxon>Eukaryota</taxon>
        <taxon>Fungi</taxon>
        <taxon>Dikarya</taxon>
        <taxon>Ascomycota</taxon>
        <taxon>Pezizomycotina</taxon>
        <taxon>Eurotiomycetes</taxon>
        <taxon>Eurotiomycetidae</taxon>
        <taxon>Eurotiales</taxon>
        <taxon>Trichocomaceae</taxon>
        <taxon>Rasamsonia</taxon>
    </lineage>
</organism>
<dbReference type="EMBL" id="LASV01000112">
    <property type="protein sequence ID" value="KKA23055.1"/>
    <property type="molecule type" value="Genomic_DNA"/>
</dbReference>
<dbReference type="PANTHER" id="PTHR48022:SF28">
    <property type="entry name" value="MAJOR FACILITATOR SUPERFAMILY (MFS) PROFILE DOMAIN-CONTAINING PROTEIN-RELATED"/>
    <property type="match status" value="1"/>
</dbReference>
<dbReference type="Gene3D" id="3.50.50.60">
    <property type="entry name" value="FAD/NAD(P)-binding domain"/>
    <property type="match status" value="1"/>
</dbReference>
<evidence type="ECO:0000256" key="7">
    <source>
        <dbReference type="SAM" id="Phobius"/>
    </source>
</evidence>
<feature type="transmembrane region" description="Helical" evidence="7">
    <location>
        <begin position="834"/>
        <end position="855"/>
    </location>
</feature>
<feature type="transmembrane region" description="Helical" evidence="7">
    <location>
        <begin position="902"/>
        <end position="923"/>
    </location>
</feature>
<dbReference type="GeneID" id="25315285"/>
<dbReference type="PROSITE" id="PS00217">
    <property type="entry name" value="SUGAR_TRANSPORT_2"/>
    <property type="match status" value="1"/>
</dbReference>
<dbReference type="Proteomes" id="UP000053958">
    <property type="component" value="Unassembled WGS sequence"/>
</dbReference>
<dbReference type="InterPro" id="IPR005829">
    <property type="entry name" value="Sugar_transporter_CS"/>
</dbReference>
<keyword evidence="6 7" id="KW-0472">Membrane</keyword>
<feature type="transmembrane region" description="Helical" evidence="7">
    <location>
        <begin position="642"/>
        <end position="661"/>
    </location>
</feature>
<evidence type="ECO:0000313" key="10">
    <source>
        <dbReference type="Proteomes" id="UP000053958"/>
    </source>
</evidence>
<dbReference type="PRINTS" id="PR00171">
    <property type="entry name" value="SUGRTRNSPORT"/>
</dbReference>
<name>A0A0F4YY70_RASE3</name>
<evidence type="ECO:0000256" key="3">
    <source>
        <dbReference type="ARBA" id="ARBA00022448"/>
    </source>
</evidence>
<keyword evidence="5 7" id="KW-1133">Transmembrane helix</keyword>